<dbReference type="Gene3D" id="1.25.40.20">
    <property type="entry name" value="Ankyrin repeat-containing domain"/>
    <property type="match status" value="2"/>
</dbReference>
<evidence type="ECO:0000313" key="6">
    <source>
        <dbReference type="Proteomes" id="UP000815325"/>
    </source>
</evidence>
<dbReference type="Proteomes" id="UP000815325">
    <property type="component" value="Unassembled WGS sequence"/>
</dbReference>
<dbReference type="EMBL" id="MU069902">
    <property type="protein sequence ID" value="KAF5832038.1"/>
    <property type="molecule type" value="Genomic_DNA"/>
</dbReference>
<accession>A0ABQ7GBR1</accession>
<feature type="repeat" description="ANK" evidence="3">
    <location>
        <begin position="211"/>
        <end position="243"/>
    </location>
</feature>
<dbReference type="PANTHER" id="PTHR24198">
    <property type="entry name" value="ANKYRIN REPEAT AND PROTEIN KINASE DOMAIN-CONTAINING PROTEIN"/>
    <property type="match status" value="1"/>
</dbReference>
<feature type="repeat" description="ANK" evidence="3">
    <location>
        <begin position="163"/>
        <end position="186"/>
    </location>
</feature>
<dbReference type="SMART" id="SM00248">
    <property type="entry name" value="ANK"/>
    <property type="match status" value="6"/>
</dbReference>
<name>A0ABQ7GBR1_DUNSA</name>
<feature type="region of interest" description="Disordered" evidence="4">
    <location>
        <begin position="286"/>
        <end position="307"/>
    </location>
</feature>
<evidence type="ECO:0000256" key="3">
    <source>
        <dbReference type="PROSITE-ProRule" id="PRU00023"/>
    </source>
</evidence>
<evidence type="ECO:0000256" key="2">
    <source>
        <dbReference type="ARBA" id="ARBA00023043"/>
    </source>
</evidence>
<dbReference type="InterPro" id="IPR002110">
    <property type="entry name" value="Ankyrin_rpt"/>
</dbReference>
<dbReference type="Pfam" id="PF12796">
    <property type="entry name" value="Ank_2"/>
    <property type="match status" value="2"/>
</dbReference>
<evidence type="ECO:0000313" key="5">
    <source>
        <dbReference type="EMBL" id="KAF5832038.1"/>
    </source>
</evidence>
<dbReference type="PROSITE" id="PS50297">
    <property type="entry name" value="ANK_REP_REGION"/>
    <property type="match status" value="3"/>
</dbReference>
<dbReference type="PRINTS" id="PR01415">
    <property type="entry name" value="ANKYRIN"/>
</dbReference>
<keyword evidence="2 3" id="KW-0040">ANK repeat</keyword>
<reference evidence="5" key="1">
    <citation type="submission" date="2017-08" db="EMBL/GenBank/DDBJ databases">
        <authorList>
            <person name="Polle J.E."/>
            <person name="Barry K."/>
            <person name="Cushman J."/>
            <person name="Schmutz J."/>
            <person name="Tran D."/>
            <person name="Hathwaick L.T."/>
            <person name="Yim W.C."/>
            <person name="Jenkins J."/>
            <person name="Mckie-Krisberg Z.M."/>
            <person name="Prochnik S."/>
            <person name="Lindquist E."/>
            <person name="Dockter R.B."/>
            <person name="Adam C."/>
            <person name="Molina H."/>
            <person name="Bunkerborg J."/>
            <person name="Jin E."/>
            <person name="Buchheim M."/>
            <person name="Magnuson J."/>
        </authorList>
    </citation>
    <scope>NUCLEOTIDE SEQUENCE</scope>
    <source>
        <strain evidence="5">CCAP 19/18</strain>
    </source>
</reference>
<keyword evidence="1" id="KW-0677">Repeat</keyword>
<evidence type="ECO:0000256" key="1">
    <source>
        <dbReference type="ARBA" id="ARBA00022737"/>
    </source>
</evidence>
<sequence length="321" mass="35763">MADTTSQPEPRLALTREGKNYADNCNCFGLIGFNGPFWAAVEEGDHELVSTLLAGDLTLLKKTKPSDRRLSAWHLAAKNGHTNVLQELREAVLSCGEESTKLNSSLRRVFAVTCSGESLLHKFVNWDTFTSQTPLILACRNGHKEAASFLLSSGANPWVGDAEGLTALHYAARHNHWEVIRALLQRPPPFSRAASRLNKSNRAYIEVLDLYGYTPLHHAAAERNLDAVVTLLAHGADMIARTWFQSGFYPHFPRGMTALHIAAWRGHLPIAKHIVKTYFESNGNLLPAQTSPTEQQQRARQRPDPRQSWVAAKWPCSLSIR</sequence>
<organism evidence="5 6">
    <name type="scientific">Dunaliella salina</name>
    <name type="common">Green alga</name>
    <name type="synonym">Protococcus salinus</name>
    <dbReference type="NCBI Taxonomy" id="3046"/>
    <lineage>
        <taxon>Eukaryota</taxon>
        <taxon>Viridiplantae</taxon>
        <taxon>Chlorophyta</taxon>
        <taxon>core chlorophytes</taxon>
        <taxon>Chlorophyceae</taxon>
        <taxon>CS clade</taxon>
        <taxon>Chlamydomonadales</taxon>
        <taxon>Dunaliellaceae</taxon>
        <taxon>Dunaliella</taxon>
    </lineage>
</organism>
<dbReference type="SUPFAM" id="SSF48403">
    <property type="entry name" value="Ankyrin repeat"/>
    <property type="match status" value="1"/>
</dbReference>
<feature type="repeat" description="ANK" evidence="3">
    <location>
        <begin position="130"/>
        <end position="162"/>
    </location>
</feature>
<dbReference type="PROSITE" id="PS50088">
    <property type="entry name" value="ANK_REPEAT"/>
    <property type="match status" value="3"/>
</dbReference>
<protein>
    <submittedName>
        <fullName evidence="5">Ankyrin repeat-containing domain protein</fullName>
    </submittedName>
</protein>
<comment type="caution">
    <text evidence="5">The sequence shown here is derived from an EMBL/GenBank/DDBJ whole genome shotgun (WGS) entry which is preliminary data.</text>
</comment>
<dbReference type="InterPro" id="IPR036770">
    <property type="entry name" value="Ankyrin_rpt-contain_sf"/>
</dbReference>
<proteinExistence type="predicted"/>
<dbReference type="PANTHER" id="PTHR24198:SF165">
    <property type="entry name" value="ANKYRIN REPEAT-CONTAINING PROTEIN-RELATED"/>
    <property type="match status" value="1"/>
</dbReference>
<evidence type="ECO:0000256" key="4">
    <source>
        <dbReference type="SAM" id="MobiDB-lite"/>
    </source>
</evidence>
<keyword evidence="6" id="KW-1185">Reference proteome</keyword>
<gene>
    <name evidence="5" type="ORF">DUNSADRAFT_12218</name>
</gene>